<dbReference type="SUPFAM" id="SSF53623">
    <property type="entry name" value="MurD-like peptide ligases, catalytic domain"/>
    <property type="match status" value="1"/>
</dbReference>
<evidence type="ECO:0000259" key="11">
    <source>
        <dbReference type="Pfam" id="PF08245"/>
    </source>
</evidence>
<accession>A0A5B8YZV6</accession>
<dbReference type="GO" id="GO:0016881">
    <property type="term" value="F:acid-amino acid ligase activity"/>
    <property type="evidence" value="ECO:0007669"/>
    <property type="project" value="InterPro"/>
</dbReference>
<evidence type="ECO:0000256" key="1">
    <source>
        <dbReference type="ARBA" id="ARBA00004752"/>
    </source>
</evidence>
<keyword evidence="4 8" id="KW-0133">Cell shape</keyword>
<reference evidence="13" key="1">
    <citation type="submission" date="2019-08" db="EMBL/GenBank/DDBJ databases">
        <authorList>
            <person name="Zheng X."/>
        </authorList>
    </citation>
    <scope>NUCLEOTIDE SEQUENCE [LARGE SCALE GENOMIC DNA]</scope>
    <source>
        <strain evidence="13">FJAT-25496</strain>
    </source>
</reference>
<dbReference type="Gene3D" id="3.90.190.20">
    <property type="entry name" value="Mur ligase, C-terminal domain"/>
    <property type="match status" value="1"/>
</dbReference>
<dbReference type="KEGG" id="bda:FSZ17_02610"/>
<dbReference type="InterPro" id="IPR036565">
    <property type="entry name" value="Mur-like_cat_sf"/>
</dbReference>
<dbReference type="PANTHER" id="PTHR23135:SF4">
    <property type="entry name" value="UDP-N-ACETYLMURAMOYL-L-ALANYL-D-GLUTAMATE--2,6-DIAMINOPIMELATE LIGASE MURE HOMOLOG, CHLOROPLASTIC"/>
    <property type="match status" value="1"/>
</dbReference>
<name>A0A5B8YZV6_CYTDA</name>
<dbReference type="GO" id="GO:0009252">
    <property type="term" value="P:peptidoglycan biosynthetic process"/>
    <property type="evidence" value="ECO:0007669"/>
    <property type="project" value="UniProtKB-KW"/>
</dbReference>
<dbReference type="Pfam" id="PF08245">
    <property type="entry name" value="Mur_ligase_M"/>
    <property type="match status" value="1"/>
</dbReference>
<sequence>MKLETLLQSIKVKQVLNNKDLNIFGISYHSQKVTKGHLFVCVRGYKTDGHKYLAQAVEKGAVAAVVEEFQEGIDIPQYLVEDSRISLARLGAAFYNHPSKKLQMIGITATNGKTTTSYMTNAILENQGFKTGLIGTVSIKINETTIPSELTTPESLDLQYYLNEMVEKDVTHVSMEVSSQALEMHRVEQVDYDIVTLNNVSREHIDSHGSFEKYFEIKSSLIRNASENSFAVLNLDCPYSASLVDKTKAQVITFGVKSKEGHIHCKNLDLTTGRGKFTVEILKAFKVKDTEYIPGEFDIELAVPGLHSVYNAMVAITVSLLSGVSVSTIQKTLKTFGGVERRFEFIFEDDIKIIDDHFANTGNINVTLETLKFMEYKKLHLVYAIRGERGPTVNRENAETIASWAPKLEFNEIIATKSVSHVTAKDKVTDEEQQVFEEVMGEAKINVNLYDELPDAIAEALSKAEAGDLILLAGCQGMDHGAEVALHQLEEIKVDYSKEKLFLPLRNRVSSQAEMV</sequence>
<comment type="pathway">
    <text evidence="1 8">Cell wall biogenesis; peptidoglycan biosynthesis.</text>
</comment>
<dbReference type="PANTHER" id="PTHR23135">
    <property type="entry name" value="MUR LIGASE FAMILY MEMBER"/>
    <property type="match status" value="1"/>
</dbReference>
<dbReference type="AlphaFoldDB" id="A0A5B8YZV6"/>
<dbReference type="InterPro" id="IPR005761">
    <property type="entry name" value="UDP-N-AcMur-Glu-dNH2Pim_ligase"/>
</dbReference>
<dbReference type="GO" id="GO:0008360">
    <property type="term" value="P:regulation of cell shape"/>
    <property type="evidence" value="ECO:0007669"/>
    <property type="project" value="UniProtKB-KW"/>
</dbReference>
<gene>
    <name evidence="12" type="ORF">FSZ17_02610</name>
</gene>
<dbReference type="InterPro" id="IPR035911">
    <property type="entry name" value="MurE/MurF_N"/>
</dbReference>
<dbReference type="OrthoDB" id="9800958at2"/>
<dbReference type="Proteomes" id="UP000321555">
    <property type="component" value="Chromosome"/>
</dbReference>
<dbReference type="GO" id="GO:0051301">
    <property type="term" value="P:cell division"/>
    <property type="evidence" value="ECO:0007669"/>
    <property type="project" value="UniProtKB-KW"/>
</dbReference>
<proteinExistence type="inferred from homology"/>
<evidence type="ECO:0000256" key="2">
    <source>
        <dbReference type="ARBA" id="ARBA00005898"/>
    </source>
</evidence>
<evidence type="ECO:0000256" key="5">
    <source>
        <dbReference type="ARBA" id="ARBA00022984"/>
    </source>
</evidence>
<keyword evidence="12" id="KW-0436">Ligase</keyword>
<evidence type="ECO:0000259" key="10">
    <source>
        <dbReference type="Pfam" id="PF02875"/>
    </source>
</evidence>
<dbReference type="EMBL" id="CP042593">
    <property type="protein sequence ID" value="QED46262.1"/>
    <property type="molecule type" value="Genomic_DNA"/>
</dbReference>
<dbReference type="GO" id="GO:0005737">
    <property type="term" value="C:cytoplasm"/>
    <property type="evidence" value="ECO:0007669"/>
    <property type="project" value="UniProtKB-SubCell"/>
</dbReference>
<evidence type="ECO:0000313" key="12">
    <source>
        <dbReference type="EMBL" id="QED46262.1"/>
    </source>
</evidence>
<keyword evidence="6 8" id="KW-0131">Cell cycle</keyword>
<evidence type="ECO:0000259" key="9">
    <source>
        <dbReference type="Pfam" id="PF01225"/>
    </source>
</evidence>
<evidence type="ECO:0000256" key="8">
    <source>
        <dbReference type="RuleBase" id="RU004135"/>
    </source>
</evidence>
<evidence type="ECO:0000256" key="4">
    <source>
        <dbReference type="ARBA" id="ARBA00022960"/>
    </source>
</evidence>
<evidence type="ECO:0000313" key="13">
    <source>
        <dbReference type="Proteomes" id="UP000321555"/>
    </source>
</evidence>
<evidence type="ECO:0000256" key="3">
    <source>
        <dbReference type="ARBA" id="ARBA00022618"/>
    </source>
</evidence>
<comment type="subcellular location">
    <subcellularLocation>
        <location evidence="8">Cytoplasm</location>
    </subcellularLocation>
</comment>
<evidence type="ECO:0000256" key="6">
    <source>
        <dbReference type="ARBA" id="ARBA00023306"/>
    </source>
</evidence>
<dbReference type="Gene3D" id="3.40.1390.10">
    <property type="entry name" value="MurE/MurF, N-terminal domain"/>
    <property type="match status" value="1"/>
</dbReference>
<dbReference type="SUPFAM" id="SSF53244">
    <property type="entry name" value="MurD-like peptide ligases, peptide-binding domain"/>
    <property type="match status" value="1"/>
</dbReference>
<dbReference type="GO" id="GO:0005524">
    <property type="term" value="F:ATP binding"/>
    <property type="evidence" value="ECO:0007669"/>
    <property type="project" value="InterPro"/>
</dbReference>
<dbReference type="InterPro" id="IPR000713">
    <property type="entry name" value="Mur_ligase_N"/>
</dbReference>
<dbReference type="InterPro" id="IPR004101">
    <property type="entry name" value="Mur_ligase_C"/>
</dbReference>
<feature type="domain" description="Mur ligase C-terminal" evidence="10">
    <location>
        <begin position="341"/>
        <end position="474"/>
    </location>
</feature>
<feature type="domain" description="Mur ligase central" evidence="11">
    <location>
        <begin position="107"/>
        <end position="318"/>
    </location>
</feature>
<dbReference type="Pfam" id="PF02875">
    <property type="entry name" value="Mur_ligase_C"/>
    <property type="match status" value="1"/>
</dbReference>
<comment type="similarity">
    <text evidence="2">Belongs to the MurCDEF family. MurE subfamily.</text>
</comment>
<dbReference type="Gene3D" id="3.40.1190.10">
    <property type="entry name" value="Mur-like, catalytic domain"/>
    <property type="match status" value="1"/>
</dbReference>
<dbReference type="GO" id="GO:0071555">
    <property type="term" value="P:cell wall organization"/>
    <property type="evidence" value="ECO:0007669"/>
    <property type="project" value="UniProtKB-KW"/>
</dbReference>
<evidence type="ECO:0000256" key="7">
    <source>
        <dbReference type="ARBA" id="ARBA00023316"/>
    </source>
</evidence>
<dbReference type="STRING" id="1742359.GCA_001439625_04362"/>
<dbReference type="InterPro" id="IPR036615">
    <property type="entry name" value="Mur_ligase_C_dom_sf"/>
</dbReference>
<dbReference type="InterPro" id="IPR013221">
    <property type="entry name" value="Mur_ligase_cen"/>
</dbReference>
<keyword evidence="5 8" id="KW-0573">Peptidoglycan synthesis</keyword>
<keyword evidence="13" id="KW-1185">Reference proteome</keyword>
<dbReference type="Pfam" id="PF01225">
    <property type="entry name" value="Mur_ligase"/>
    <property type="match status" value="1"/>
</dbReference>
<protein>
    <submittedName>
        <fullName evidence="12">UDP-N-acetylmuramoyl-L-alanyl-D-glutamate--2, 6-diaminopimelate ligase</fullName>
    </submittedName>
</protein>
<dbReference type="RefSeq" id="WP_057775594.1">
    <property type="nucleotide sequence ID" value="NZ_CP042593.1"/>
</dbReference>
<dbReference type="NCBIfam" id="TIGR01085">
    <property type="entry name" value="murE"/>
    <property type="match status" value="1"/>
</dbReference>
<keyword evidence="7 8" id="KW-0961">Cell wall biogenesis/degradation</keyword>
<dbReference type="SUPFAM" id="SSF63418">
    <property type="entry name" value="MurE/MurF N-terminal domain"/>
    <property type="match status" value="1"/>
</dbReference>
<feature type="domain" description="Mur ligase N-terminal catalytic" evidence="9">
    <location>
        <begin position="23"/>
        <end position="70"/>
    </location>
</feature>
<organism evidence="12 13">
    <name type="scientific">Cytobacillus dafuensis</name>
    <name type="common">Bacillus dafuensis</name>
    <dbReference type="NCBI Taxonomy" id="1742359"/>
    <lineage>
        <taxon>Bacteria</taxon>
        <taxon>Bacillati</taxon>
        <taxon>Bacillota</taxon>
        <taxon>Bacilli</taxon>
        <taxon>Bacillales</taxon>
        <taxon>Bacillaceae</taxon>
        <taxon>Cytobacillus</taxon>
    </lineage>
</organism>
<keyword evidence="3 8" id="KW-0132">Cell division</keyword>